<dbReference type="EMBL" id="MNCJ02000331">
    <property type="protein sequence ID" value="KAF5758269.1"/>
    <property type="molecule type" value="Genomic_DNA"/>
</dbReference>
<dbReference type="AlphaFoldDB" id="A0A251RWM9"/>
<reference evidence="1" key="3">
    <citation type="submission" date="2020-06" db="EMBL/GenBank/DDBJ databases">
        <title>Helianthus annuus Genome sequencing and assembly Release 2.</title>
        <authorList>
            <person name="Gouzy J."/>
            <person name="Langlade N."/>
            <person name="Munos S."/>
        </authorList>
    </citation>
    <scope>NUCLEOTIDE SEQUENCE</scope>
    <source>
        <tissue evidence="1">Leaves</tissue>
    </source>
</reference>
<proteinExistence type="predicted"/>
<organism evidence="2 3">
    <name type="scientific">Helianthus annuus</name>
    <name type="common">Common sunflower</name>
    <dbReference type="NCBI Taxonomy" id="4232"/>
    <lineage>
        <taxon>Eukaryota</taxon>
        <taxon>Viridiplantae</taxon>
        <taxon>Streptophyta</taxon>
        <taxon>Embryophyta</taxon>
        <taxon>Tracheophyta</taxon>
        <taxon>Spermatophyta</taxon>
        <taxon>Magnoliopsida</taxon>
        <taxon>eudicotyledons</taxon>
        <taxon>Gunneridae</taxon>
        <taxon>Pentapetalae</taxon>
        <taxon>asterids</taxon>
        <taxon>campanulids</taxon>
        <taxon>Asterales</taxon>
        <taxon>Asteraceae</taxon>
        <taxon>Asteroideae</taxon>
        <taxon>Heliantheae alliance</taxon>
        <taxon>Heliantheae</taxon>
        <taxon>Helianthus</taxon>
    </lineage>
</organism>
<evidence type="ECO:0000313" key="2">
    <source>
        <dbReference type="EMBL" id="OTF90623.1"/>
    </source>
</evidence>
<dbReference type="EMBL" id="CM007905">
    <property type="protein sequence ID" value="OTF90623.1"/>
    <property type="molecule type" value="Genomic_DNA"/>
</dbReference>
<dbReference type="InParanoid" id="A0A251RWM9"/>
<protein>
    <submittedName>
        <fullName evidence="2">Uncharacterized protein</fullName>
    </submittedName>
</protein>
<name>A0A251RWM9_HELAN</name>
<reference evidence="1 3" key="1">
    <citation type="journal article" date="2017" name="Nature">
        <title>The sunflower genome provides insights into oil metabolism, flowering and Asterid evolution.</title>
        <authorList>
            <person name="Badouin H."/>
            <person name="Gouzy J."/>
            <person name="Grassa C.J."/>
            <person name="Murat F."/>
            <person name="Staton S.E."/>
            <person name="Cottret L."/>
            <person name="Lelandais-Briere C."/>
            <person name="Owens G.L."/>
            <person name="Carrere S."/>
            <person name="Mayjonade B."/>
            <person name="Legrand L."/>
            <person name="Gill N."/>
            <person name="Kane N.C."/>
            <person name="Bowers J.E."/>
            <person name="Hubner S."/>
            <person name="Bellec A."/>
            <person name="Berard A."/>
            <person name="Berges H."/>
            <person name="Blanchet N."/>
            <person name="Boniface M.C."/>
            <person name="Brunel D."/>
            <person name="Catrice O."/>
            <person name="Chaidir N."/>
            <person name="Claudel C."/>
            <person name="Donnadieu C."/>
            <person name="Faraut T."/>
            <person name="Fievet G."/>
            <person name="Helmstetter N."/>
            <person name="King M."/>
            <person name="Knapp S.J."/>
            <person name="Lai Z."/>
            <person name="Le Paslier M.C."/>
            <person name="Lippi Y."/>
            <person name="Lorenzon L."/>
            <person name="Mandel J.R."/>
            <person name="Marage G."/>
            <person name="Marchand G."/>
            <person name="Marquand E."/>
            <person name="Bret-Mestries E."/>
            <person name="Morien E."/>
            <person name="Nambeesan S."/>
            <person name="Nguyen T."/>
            <person name="Pegot-Espagnet P."/>
            <person name="Pouilly N."/>
            <person name="Raftis F."/>
            <person name="Sallet E."/>
            <person name="Schiex T."/>
            <person name="Thomas J."/>
            <person name="Vandecasteele C."/>
            <person name="Vares D."/>
            <person name="Vear F."/>
            <person name="Vautrin S."/>
            <person name="Crespi M."/>
            <person name="Mangin B."/>
            <person name="Burke J.M."/>
            <person name="Salse J."/>
            <person name="Munos S."/>
            <person name="Vincourt P."/>
            <person name="Rieseberg L.H."/>
            <person name="Langlade N.B."/>
        </authorList>
    </citation>
    <scope>NUCLEOTIDE SEQUENCE [LARGE SCALE GENOMIC DNA]</scope>
    <source>
        <strain evidence="3">cv. SF193</strain>
        <tissue evidence="1">Leaves</tissue>
    </source>
</reference>
<keyword evidence="3" id="KW-1185">Reference proteome</keyword>
<accession>A0A251RWM9</accession>
<evidence type="ECO:0000313" key="1">
    <source>
        <dbReference type="EMBL" id="KAF5758269.1"/>
    </source>
</evidence>
<gene>
    <name evidence="2" type="ORF">HannXRQ_Chr16g0501601</name>
    <name evidence="1" type="ORF">HanXRQr2_Chr16g0727341</name>
</gene>
<evidence type="ECO:0000313" key="3">
    <source>
        <dbReference type="Proteomes" id="UP000215914"/>
    </source>
</evidence>
<reference evidence="2" key="2">
    <citation type="submission" date="2017-02" db="EMBL/GenBank/DDBJ databases">
        <title>Sunflower complete genome.</title>
        <authorList>
            <person name="Langlade N."/>
            <person name="Munos S."/>
        </authorList>
    </citation>
    <scope>NUCLEOTIDE SEQUENCE [LARGE SCALE GENOMIC DNA]</scope>
    <source>
        <tissue evidence="2">Leaves</tissue>
    </source>
</reference>
<sequence length="85" mass="10254">MMYCKIYLFFVYNLSPYTFLFSPYNQRWPTFLFPPAKQVFAVSSKRNFRRRRVPAKVISGGDEFRPNNVPGCRLRCKEETSFRQR</sequence>
<dbReference type="Gramene" id="mRNA:HanXRQr2_Chr16g0727341">
    <property type="protein sequence ID" value="CDS:HanXRQr2_Chr16g0727341.1"/>
    <property type="gene ID" value="HanXRQr2_Chr16g0727341"/>
</dbReference>
<dbReference type="Proteomes" id="UP000215914">
    <property type="component" value="Chromosome 16"/>
</dbReference>